<dbReference type="AlphaFoldDB" id="A0A1I0F1X6"/>
<evidence type="ECO:0000313" key="2">
    <source>
        <dbReference type="Proteomes" id="UP000199345"/>
    </source>
</evidence>
<proteinExistence type="predicted"/>
<name>A0A1I0F1X6_9PROT</name>
<dbReference type="Proteomes" id="UP000199345">
    <property type="component" value="Unassembled WGS sequence"/>
</dbReference>
<accession>A0A1I0F1X6</accession>
<dbReference type="EMBL" id="FOIA01000032">
    <property type="protein sequence ID" value="SET51794.1"/>
    <property type="molecule type" value="Genomic_DNA"/>
</dbReference>
<evidence type="ECO:0000313" key="1">
    <source>
        <dbReference type="EMBL" id="SET51794.1"/>
    </source>
</evidence>
<keyword evidence="2" id="KW-1185">Reference proteome</keyword>
<gene>
    <name evidence="1" type="ORF">SAMN05216326_13221</name>
</gene>
<sequence>MMTRKALPEGKYRDHLVYADGRVVDYGWRCNVIVDQCRQLLAAFMQGQAASGIQRISLGRGDTSWDSLPYEAPVPSTSSLMDSSPHDIAVADAEMSISFLDISGNTTSDVHSRIEVSVTIEGDSLPIGSGETFPLREFALYGELNSNDYMIDYVRHGVIHIGQGDVLTRRVRLVF</sequence>
<dbReference type="RefSeq" id="WP_090660832.1">
    <property type="nucleotide sequence ID" value="NZ_FOIA01000032.1"/>
</dbReference>
<reference evidence="2" key="1">
    <citation type="submission" date="2016-10" db="EMBL/GenBank/DDBJ databases">
        <authorList>
            <person name="Varghese N."/>
            <person name="Submissions S."/>
        </authorList>
    </citation>
    <scope>NUCLEOTIDE SEQUENCE [LARGE SCALE GENOMIC DNA]</scope>
    <source>
        <strain evidence="2">Nm71</strain>
    </source>
</reference>
<protein>
    <submittedName>
        <fullName evidence="1">Uncharacterized protein</fullName>
    </submittedName>
</protein>
<dbReference type="OrthoDB" id="3353886at2"/>
<organism evidence="1 2">
    <name type="scientific">Nitrosomonas marina</name>
    <dbReference type="NCBI Taxonomy" id="917"/>
    <lineage>
        <taxon>Bacteria</taxon>
        <taxon>Pseudomonadati</taxon>
        <taxon>Pseudomonadota</taxon>
        <taxon>Betaproteobacteria</taxon>
        <taxon>Nitrosomonadales</taxon>
        <taxon>Nitrosomonadaceae</taxon>
        <taxon>Nitrosomonas</taxon>
    </lineage>
</organism>